<dbReference type="RefSeq" id="WP_146312700.1">
    <property type="nucleotide sequence ID" value="NZ_VOHE01000004.1"/>
</dbReference>
<dbReference type="GO" id="GO:0017089">
    <property type="term" value="F:glycolipid transfer activity"/>
    <property type="evidence" value="ECO:0007669"/>
    <property type="project" value="TreeGrafter"/>
</dbReference>
<keyword evidence="4 6" id="KW-1133">Transmembrane helix</keyword>
<dbReference type="PANTHER" id="PTHR37481">
    <property type="entry name" value="LIPOPOLYSACCHARIDE EXPORT SYSTEM PROTEIN LPTC"/>
    <property type="match status" value="1"/>
</dbReference>
<dbReference type="InterPro" id="IPR026265">
    <property type="entry name" value="LptC"/>
</dbReference>
<evidence type="ECO:0000313" key="8">
    <source>
        <dbReference type="Proteomes" id="UP000315949"/>
    </source>
</evidence>
<dbReference type="AlphaFoldDB" id="A0A5C5U0E2"/>
<dbReference type="GO" id="GO:0005886">
    <property type="term" value="C:plasma membrane"/>
    <property type="evidence" value="ECO:0007669"/>
    <property type="project" value="UniProtKB-SubCell"/>
</dbReference>
<comment type="function">
    <text evidence="6">Involved in the assembly of lipopolysaccharide (LPS). Required for the translocation of LPS from the inner membrane to the outer membrane. Facilitates the transfer of LPS from the inner membrane to the periplasmic protein LptA. Could be a docking site for LptA.</text>
</comment>
<evidence type="ECO:0000256" key="3">
    <source>
        <dbReference type="ARBA" id="ARBA00022692"/>
    </source>
</evidence>
<dbReference type="NCBIfam" id="TIGR04409">
    <property type="entry name" value="LptC_YrbK"/>
    <property type="match status" value="1"/>
</dbReference>
<comment type="caution">
    <text evidence="7">The sequence shown here is derived from an EMBL/GenBank/DDBJ whole genome shotgun (WGS) entry which is preliminary data.</text>
</comment>
<evidence type="ECO:0000256" key="5">
    <source>
        <dbReference type="ARBA" id="ARBA00023136"/>
    </source>
</evidence>
<organism evidence="7 8">
    <name type="scientific">Luteimonas wenzhouensis</name>
    <dbReference type="NCBI Taxonomy" id="2599615"/>
    <lineage>
        <taxon>Bacteria</taxon>
        <taxon>Pseudomonadati</taxon>
        <taxon>Pseudomonadota</taxon>
        <taxon>Gammaproteobacteria</taxon>
        <taxon>Lysobacterales</taxon>
        <taxon>Lysobacteraceae</taxon>
        <taxon>Luteimonas</taxon>
    </lineage>
</organism>
<keyword evidence="8" id="KW-1185">Reference proteome</keyword>
<keyword evidence="5 6" id="KW-0472">Membrane</keyword>
<dbReference type="Pfam" id="PF06835">
    <property type="entry name" value="LptC"/>
    <property type="match status" value="1"/>
</dbReference>
<comment type="subcellular location">
    <subcellularLocation>
        <location evidence="6">Cell inner membrane</location>
        <topology evidence="6">Single-pass membrane protein</topology>
    </subcellularLocation>
</comment>
<dbReference type="OrthoDB" id="5973594at2"/>
<dbReference type="Proteomes" id="UP000315949">
    <property type="component" value="Unassembled WGS sequence"/>
</dbReference>
<gene>
    <name evidence="6 7" type="primary">lptC</name>
    <name evidence="7" type="ORF">FQY79_09615</name>
</gene>
<dbReference type="EMBL" id="VOHE01000004">
    <property type="protein sequence ID" value="TWT18880.1"/>
    <property type="molecule type" value="Genomic_DNA"/>
</dbReference>
<reference evidence="7 8" key="1">
    <citation type="submission" date="2019-07" db="EMBL/GenBank/DDBJ databases">
        <title>Luteimonas sp. YD-1 nov., isolated from acidic soil.</title>
        <authorList>
            <person name="Zhou J."/>
        </authorList>
    </citation>
    <scope>NUCLEOTIDE SEQUENCE [LARGE SCALE GENOMIC DNA]</scope>
    <source>
        <strain evidence="7 8">YD-1</strain>
    </source>
</reference>
<evidence type="ECO:0000313" key="7">
    <source>
        <dbReference type="EMBL" id="TWT18880.1"/>
    </source>
</evidence>
<dbReference type="InterPro" id="IPR010664">
    <property type="entry name" value="LipoPS_assembly_LptC-rel"/>
</dbReference>
<dbReference type="Gene3D" id="2.60.450.10">
    <property type="entry name" value="Lipopolysaccharide (LPS) transport protein A like domain"/>
    <property type="match status" value="1"/>
</dbReference>
<evidence type="ECO:0000256" key="2">
    <source>
        <dbReference type="ARBA" id="ARBA00022519"/>
    </source>
</evidence>
<comment type="similarity">
    <text evidence="6">Belongs to the LptC family.</text>
</comment>
<sequence length="187" mass="20492">MNWRLAIILVLLAGALLSGWFAWRGEDPAEAGDAAADLRSDFILRDFEVVTLDSGGRESFSLRAPELRQTPGARTLELTTPLFLMPDREGGRWEVRSRTGRVNEKSTLVQLRGDVVADSPADGGRPTVMRTERLDVYPQDNRASSDAVVTITTPGTTMRGTGMEADLAGKRIQLLSDVSLTNDPNHR</sequence>
<dbReference type="InterPro" id="IPR052363">
    <property type="entry name" value="LPS_export_LptC"/>
</dbReference>
<proteinExistence type="inferred from homology"/>
<comment type="subunit">
    <text evidence="6">Component of the lipopolysaccharide transport and assembly complex. Interacts with LptA and the LptBFG transporter complex.</text>
</comment>
<keyword evidence="2 6" id="KW-0997">Cell inner membrane</keyword>
<dbReference type="HAMAP" id="MF_01915">
    <property type="entry name" value="LPS_assembly_LptC"/>
    <property type="match status" value="1"/>
</dbReference>
<protein>
    <recommendedName>
        <fullName evidence="6">Lipopolysaccharide export system protein LptC</fullName>
    </recommendedName>
</protein>
<accession>A0A5C5U0E2</accession>
<dbReference type="GO" id="GO:0043165">
    <property type="term" value="P:Gram-negative-bacterium-type cell outer membrane assembly"/>
    <property type="evidence" value="ECO:0007669"/>
    <property type="project" value="UniProtKB-UniRule"/>
</dbReference>
<keyword evidence="3 6" id="KW-0812">Transmembrane</keyword>
<keyword evidence="1 6" id="KW-1003">Cell membrane</keyword>
<dbReference type="GO" id="GO:0030288">
    <property type="term" value="C:outer membrane-bounded periplasmic space"/>
    <property type="evidence" value="ECO:0007669"/>
    <property type="project" value="TreeGrafter"/>
</dbReference>
<name>A0A5C5U0E2_9GAMM</name>
<dbReference type="PANTHER" id="PTHR37481:SF1">
    <property type="entry name" value="LIPOPOLYSACCHARIDE EXPORT SYSTEM PROTEIN LPTC"/>
    <property type="match status" value="1"/>
</dbReference>
<evidence type="ECO:0000256" key="6">
    <source>
        <dbReference type="HAMAP-Rule" id="MF_01915"/>
    </source>
</evidence>
<evidence type="ECO:0000256" key="4">
    <source>
        <dbReference type="ARBA" id="ARBA00022989"/>
    </source>
</evidence>
<evidence type="ECO:0000256" key="1">
    <source>
        <dbReference type="ARBA" id="ARBA00022475"/>
    </source>
</evidence>
<dbReference type="GO" id="GO:0015221">
    <property type="term" value="F:lipopolysaccharide transmembrane transporter activity"/>
    <property type="evidence" value="ECO:0007669"/>
    <property type="project" value="InterPro"/>
</dbReference>